<dbReference type="GO" id="GO:0016787">
    <property type="term" value="F:hydrolase activity"/>
    <property type="evidence" value="ECO:0007669"/>
    <property type="project" value="UniProtKB-KW"/>
</dbReference>
<dbReference type="InterPro" id="IPR016187">
    <property type="entry name" value="CTDL_fold"/>
</dbReference>
<dbReference type="Pfam" id="PF00135">
    <property type="entry name" value="COesterase"/>
    <property type="match status" value="1"/>
</dbReference>
<keyword evidence="2" id="KW-0378">Hydrolase</keyword>
<protein>
    <recommendedName>
        <fullName evidence="3">Carboxylesterase type B domain-containing protein</fullName>
    </recommendedName>
</protein>
<dbReference type="SUPFAM" id="SSF56436">
    <property type="entry name" value="C-type lectin-like"/>
    <property type="match status" value="1"/>
</dbReference>
<evidence type="ECO:0000256" key="1">
    <source>
        <dbReference type="ARBA" id="ARBA00005964"/>
    </source>
</evidence>
<evidence type="ECO:0000256" key="2">
    <source>
        <dbReference type="ARBA" id="ARBA00022801"/>
    </source>
</evidence>
<dbReference type="PANTHER" id="PTHR43142">
    <property type="entry name" value="CARBOXYLIC ESTER HYDROLASE"/>
    <property type="match status" value="1"/>
</dbReference>
<sequence>METTSKVLDNAILTGKNVAVLLATYYALGVSGAVPSPNTLGEISILAYDDLRPSDRNTTSAALLLRSPVTYQAAESACASLSESLWSATENQAFSAGLNSSLSYEVYSGRVPSDQLFWVGNDWNYHSKPPWTKRGSPLWHYGPPGPHGPPGPPLCQALLPNGDYQHVDCNTALPALCTQSAPASTSTFANTSEPYQVIQNTGSQSLLGYRDFLTFHFLGIRFALEPKRFTYSTVYNAATGLNSALNDALQCLQPVGNGPGSTDCLFLNIWTTSLPGSPRPAPAALKPVMVYIYGGGFTTGSASNPTNDGGNLAARGDVVVVDLAYRLGALGTLAFNDGVHNGNYWMSDQIAGLQWVQEHIVDFGGDPSRVTIFGESAGAQSVQALIASPKARGLFRAAILQSTYVDTYLPIPQSVNSFTLPILNETSCASSSDQFACLEAYNATTLINLPTTANAPTIDGTYLITPFIDLNATAADKTTSSIPVMIGVNRDEAGVLNPQPTFTNVTSSFYNLNPGEGIQSPPYKVIEAALASGDFPLGPGPTGNDTLQNQVFNATTRFYTDYQLKCLSEQLAYTGVATGIWPEVYFYEFNRTYQPPGYNGNHVCQAPITATHPNGDPELEYFKCHAGDLELSFGNFARDGYPERDQYDIPFSQTVTDYWTSFARNLDPNPAPGYLAARGYWNTLDQQAVAGEWQKVNTTMPSMRLLQWNGAMVGFGDLAQCAVIGESLEGLLG</sequence>
<dbReference type="AlphaFoldDB" id="A0AAN7TD84"/>
<evidence type="ECO:0000313" key="5">
    <source>
        <dbReference type="Proteomes" id="UP001310890"/>
    </source>
</evidence>
<reference evidence="4" key="1">
    <citation type="submission" date="2023-08" db="EMBL/GenBank/DDBJ databases">
        <title>Black Yeasts Isolated from many extreme environments.</title>
        <authorList>
            <person name="Coleine C."/>
            <person name="Stajich J.E."/>
            <person name="Selbmann L."/>
        </authorList>
    </citation>
    <scope>NUCLEOTIDE SEQUENCE</scope>
    <source>
        <strain evidence="4">CCFEE 5401</strain>
    </source>
</reference>
<dbReference type="PROSITE" id="PS00122">
    <property type="entry name" value="CARBOXYLESTERASE_B_1"/>
    <property type="match status" value="1"/>
</dbReference>
<dbReference type="PANTHER" id="PTHR43142:SF3">
    <property type="entry name" value="PUTATIVE (AFU_ORTHOLOGUE AFUA_3G09070)-RELATED"/>
    <property type="match status" value="1"/>
</dbReference>
<dbReference type="EMBL" id="JAVRRL010000048">
    <property type="protein sequence ID" value="KAK5110564.1"/>
    <property type="molecule type" value="Genomic_DNA"/>
</dbReference>
<dbReference type="InterPro" id="IPR029058">
    <property type="entry name" value="AB_hydrolase_fold"/>
</dbReference>
<evidence type="ECO:0000313" key="4">
    <source>
        <dbReference type="EMBL" id="KAK5110564.1"/>
    </source>
</evidence>
<dbReference type="SUPFAM" id="SSF53474">
    <property type="entry name" value="alpha/beta-Hydrolases"/>
    <property type="match status" value="1"/>
</dbReference>
<name>A0AAN7TD84_9PEZI</name>
<accession>A0AAN7TD84</accession>
<feature type="domain" description="Carboxylesterase type B" evidence="3">
    <location>
        <begin position="216"/>
        <end position="693"/>
    </location>
</feature>
<organism evidence="4 5">
    <name type="scientific">Meristemomyces frigidus</name>
    <dbReference type="NCBI Taxonomy" id="1508187"/>
    <lineage>
        <taxon>Eukaryota</taxon>
        <taxon>Fungi</taxon>
        <taxon>Dikarya</taxon>
        <taxon>Ascomycota</taxon>
        <taxon>Pezizomycotina</taxon>
        <taxon>Dothideomycetes</taxon>
        <taxon>Dothideomycetidae</taxon>
        <taxon>Mycosphaerellales</taxon>
        <taxon>Teratosphaeriaceae</taxon>
        <taxon>Meristemomyces</taxon>
    </lineage>
</organism>
<dbReference type="Proteomes" id="UP001310890">
    <property type="component" value="Unassembled WGS sequence"/>
</dbReference>
<gene>
    <name evidence="4" type="ORF">LTR62_005756</name>
</gene>
<dbReference type="InterPro" id="IPR002018">
    <property type="entry name" value="CarbesteraseB"/>
</dbReference>
<evidence type="ECO:0000259" key="3">
    <source>
        <dbReference type="Pfam" id="PF00135"/>
    </source>
</evidence>
<dbReference type="InterPro" id="IPR019826">
    <property type="entry name" value="Carboxylesterase_B_AS"/>
</dbReference>
<proteinExistence type="inferred from homology"/>
<comment type="caution">
    <text evidence="4">The sequence shown here is derived from an EMBL/GenBank/DDBJ whole genome shotgun (WGS) entry which is preliminary data.</text>
</comment>
<dbReference type="Gene3D" id="3.40.50.1820">
    <property type="entry name" value="alpha/beta hydrolase"/>
    <property type="match status" value="1"/>
</dbReference>
<comment type="similarity">
    <text evidence="1">Belongs to the type-B carboxylesterase/lipase family.</text>
</comment>